<organism evidence="3 4">
    <name type="scientific">Durusdinium trenchii</name>
    <dbReference type="NCBI Taxonomy" id="1381693"/>
    <lineage>
        <taxon>Eukaryota</taxon>
        <taxon>Sar</taxon>
        <taxon>Alveolata</taxon>
        <taxon>Dinophyceae</taxon>
        <taxon>Suessiales</taxon>
        <taxon>Symbiodiniaceae</taxon>
        <taxon>Durusdinium</taxon>
    </lineage>
</organism>
<comment type="caution">
    <text evidence="3">The sequence shown here is derived from an EMBL/GenBank/DDBJ whole genome shotgun (WGS) entry which is preliminary data.</text>
</comment>
<proteinExistence type="predicted"/>
<feature type="domain" description="S1 motif" evidence="2">
    <location>
        <begin position="227"/>
        <end position="296"/>
    </location>
</feature>
<evidence type="ECO:0000259" key="2">
    <source>
        <dbReference type="PROSITE" id="PS50126"/>
    </source>
</evidence>
<feature type="compositionally biased region" description="Polar residues" evidence="1">
    <location>
        <begin position="1"/>
        <end position="13"/>
    </location>
</feature>
<feature type="compositionally biased region" description="Low complexity" evidence="1">
    <location>
        <begin position="14"/>
        <end position="24"/>
    </location>
</feature>
<keyword evidence="4" id="KW-1185">Reference proteome</keyword>
<dbReference type="SUPFAM" id="SSF50249">
    <property type="entry name" value="Nucleic acid-binding proteins"/>
    <property type="match status" value="2"/>
</dbReference>
<dbReference type="PROSITE" id="PS50126">
    <property type="entry name" value="S1"/>
    <property type="match status" value="2"/>
</dbReference>
<dbReference type="Pfam" id="PF23459">
    <property type="entry name" value="S1_RRP5"/>
    <property type="match status" value="1"/>
</dbReference>
<name>A0ABP0HYR2_9DINO</name>
<dbReference type="PANTHER" id="PTHR23270">
    <property type="entry name" value="PROGRAMMED CELL DEATH PROTEIN 11 PRE-RRNA PROCESSING PROTEIN RRP5"/>
    <property type="match status" value="1"/>
</dbReference>
<evidence type="ECO:0000256" key="1">
    <source>
        <dbReference type="SAM" id="MobiDB-lite"/>
    </source>
</evidence>
<dbReference type="InterPro" id="IPR057302">
    <property type="entry name" value="Rrp5_S1"/>
</dbReference>
<gene>
    <name evidence="3" type="ORF">CCMP2556_LOCUS3992</name>
</gene>
<dbReference type="Proteomes" id="UP001642484">
    <property type="component" value="Unassembled WGS sequence"/>
</dbReference>
<protein>
    <recommendedName>
        <fullName evidence="2">S1 motif domain-containing protein</fullName>
    </recommendedName>
</protein>
<feature type="region of interest" description="Disordered" evidence="1">
    <location>
        <begin position="1"/>
        <end position="27"/>
    </location>
</feature>
<feature type="region of interest" description="Disordered" evidence="1">
    <location>
        <begin position="72"/>
        <end position="91"/>
    </location>
</feature>
<feature type="domain" description="S1 motif" evidence="2">
    <location>
        <begin position="138"/>
        <end position="209"/>
    </location>
</feature>
<dbReference type="InterPro" id="IPR003029">
    <property type="entry name" value="S1_domain"/>
</dbReference>
<accession>A0ABP0HYR2</accession>
<dbReference type="InterPro" id="IPR045209">
    <property type="entry name" value="Rrp5"/>
</dbReference>
<dbReference type="Gene3D" id="2.40.50.140">
    <property type="entry name" value="Nucleic acid-binding proteins"/>
    <property type="match status" value="2"/>
</dbReference>
<dbReference type="EMBL" id="CAXAMN010001603">
    <property type="protein sequence ID" value="CAK8995338.1"/>
    <property type="molecule type" value="Genomic_DNA"/>
</dbReference>
<reference evidence="3 4" key="1">
    <citation type="submission" date="2024-02" db="EMBL/GenBank/DDBJ databases">
        <authorList>
            <person name="Chen Y."/>
            <person name="Shah S."/>
            <person name="Dougan E. K."/>
            <person name="Thang M."/>
            <person name="Chan C."/>
        </authorList>
    </citation>
    <scope>NUCLEOTIDE SEQUENCE [LARGE SCALE GENOMIC DNA]</scope>
</reference>
<evidence type="ECO:0000313" key="3">
    <source>
        <dbReference type="EMBL" id="CAK8995338.1"/>
    </source>
</evidence>
<dbReference type="InterPro" id="IPR012340">
    <property type="entry name" value="NA-bd_OB-fold"/>
</dbReference>
<sequence>MVQTVNSNGLVTCSGSNGSNSSSSPLKSEVTDLSLLKPGLLVSARVRSVAEEGLVVNFCGLTGVIHKHHLGVEKDESKESKDEDGDAKDSPFVKNQQLLGRVLAVLPAAPPIPPIVQLTLLPHLVEWLPADLEKQAVGDRLEGEILDFQRKYGCRVRCKTEGMIGFCPMSKLADQDQDVAAASVVDGQVAQYRVLSYNFLENTLVLTRRPADLLENTLVSVTELVPGQLVTGTVSKVADHGIHVKLSSYVTGHVHLRQLTDVPLASVPKRLSVGSKVKCRVLHVHQARRQLTLTAKKSLVQSDFQLTSNSSAMLNMVLIGYVSSIHDYGAMVSFYGGARGSWSTKKNRTDSITFRRVQFVVSWDVRLRRSTPSEDAALVFAQHDAYPEANVL</sequence>
<dbReference type="SMART" id="SM00316">
    <property type="entry name" value="S1"/>
    <property type="match status" value="3"/>
</dbReference>
<evidence type="ECO:0000313" key="4">
    <source>
        <dbReference type="Proteomes" id="UP001642484"/>
    </source>
</evidence>
<dbReference type="PANTHER" id="PTHR23270:SF10">
    <property type="entry name" value="PROTEIN RRP5 HOMOLOG"/>
    <property type="match status" value="1"/>
</dbReference>